<proteinExistence type="predicted"/>
<name>A0A9Q1FAX0_SYNKA</name>
<gene>
    <name evidence="1" type="ORF">SKAU_G00221630</name>
</gene>
<dbReference type="EMBL" id="JAINUF010000007">
    <property type="protein sequence ID" value="KAJ8354596.1"/>
    <property type="molecule type" value="Genomic_DNA"/>
</dbReference>
<evidence type="ECO:0000313" key="1">
    <source>
        <dbReference type="EMBL" id="KAJ8354596.1"/>
    </source>
</evidence>
<evidence type="ECO:0000313" key="2">
    <source>
        <dbReference type="Proteomes" id="UP001152622"/>
    </source>
</evidence>
<keyword evidence="2" id="KW-1185">Reference proteome</keyword>
<sequence>MDSGIFSLNTVEKIELKQFHGPLNTLPKGLTVLVFLKQGTPGVFSAEYDIQLWYVLDISCCTNVSTGLILRKDQKSRNITTSGFHHAYCAGKCKTFNAFLTSCNISVFAVDLICVLICSIMNATCELYVLAVKVLG</sequence>
<comment type="caution">
    <text evidence="1">The sequence shown here is derived from an EMBL/GenBank/DDBJ whole genome shotgun (WGS) entry which is preliminary data.</text>
</comment>
<organism evidence="1 2">
    <name type="scientific">Synaphobranchus kaupii</name>
    <name type="common">Kaup's arrowtooth eel</name>
    <dbReference type="NCBI Taxonomy" id="118154"/>
    <lineage>
        <taxon>Eukaryota</taxon>
        <taxon>Metazoa</taxon>
        <taxon>Chordata</taxon>
        <taxon>Craniata</taxon>
        <taxon>Vertebrata</taxon>
        <taxon>Euteleostomi</taxon>
        <taxon>Actinopterygii</taxon>
        <taxon>Neopterygii</taxon>
        <taxon>Teleostei</taxon>
        <taxon>Anguilliformes</taxon>
        <taxon>Synaphobranchidae</taxon>
        <taxon>Synaphobranchus</taxon>
    </lineage>
</organism>
<dbReference type="Proteomes" id="UP001152622">
    <property type="component" value="Chromosome 7"/>
</dbReference>
<dbReference type="AlphaFoldDB" id="A0A9Q1FAX0"/>
<accession>A0A9Q1FAX0</accession>
<reference evidence="1" key="1">
    <citation type="journal article" date="2023" name="Science">
        <title>Genome structures resolve the early diversification of teleost fishes.</title>
        <authorList>
            <person name="Parey E."/>
            <person name="Louis A."/>
            <person name="Montfort J."/>
            <person name="Bouchez O."/>
            <person name="Roques C."/>
            <person name="Iampietro C."/>
            <person name="Lluch J."/>
            <person name="Castinel A."/>
            <person name="Donnadieu C."/>
            <person name="Desvignes T."/>
            <person name="Floi Bucao C."/>
            <person name="Jouanno E."/>
            <person name="Wen M."/>
            <person name="Mejri S."/>
            <person name="Dirks R."/>
            <person name="Jansen H."/>
            <person name="Henkel C."/>
            <person name="Chen W.J."/>
            <person name="Zahm M."/>
            <person name="Cabau C."/>
            <person name="Klopp C."/>
            <person name="Thompson A.W."/>
            <person name="Robinson-Rechavi M."/>
            <person name="Braasch I."/>
            <person name="Lecointre G."/>
            <person name="Bobe J."/>
            <person name="Postlethwait J.H."/>
            <person name="Berthelot C."/>
            <person name="Roest Crollius H."/>
            <person name="Guiguen Y."/>
        </authorList>
    </citation>
    <scope>NUCLEOTIDE SEQUENCE</scope>
    <source>
        <strain evidence="1">WJC10195</strain>
    </source>
</reference>
<protein>
    <submittedName>
        <fullName evidence="1">Uncharacterized protein</fullName>
    </submittedName>
</protein>